<reference evidence="1" key="2">
    <citation type="submission" date="2020-09" db="EMBL/GenBank/DDBJ databases">
        <authorList>
            <person name="Sun Q."/>
            <person name="Zhou Y."/>
        </authorList>
    </citation>
    <scope>NUCLEOTIDE SEQUENCE</scope>
    <source>
        <strain evidence="1">CGMCC 1.12360</strain>
    </source>
</reference>
<organism evidence="1 2">
    <name type="scientific">Compostibacillus humi</name>
    <dbReference type="NCBI Taxonomy" id="1245525"/>
    <lineage>
        <taxon>Bacteria</taxon>
        <taxon>Bacillati</taxon>
        <taxon>Bacillota</taxon>
        <taxon>Bacilli</taxon>
        <taxon>Bacillales</taxon>
        <taxon>Bacillaceae</taxon>
        <taxon>Compostibacillus</taxon>
    </lineage>
</organism>
<accession>A0A8J2TNJ7</accession>
<dbReference type="InterPro" id="IPR035069">
    <property type="entry name" value="TTHA1013/TTHA0281-like"/>
</dbReference>
<keyword evidence="2" id="KW-1185">Reference proteome</keyword>
<evidence type="ECO:0000313" key="1">
    <source>
        <dbReference type="EMBL" id="GFZ80868.1"/>
    </source>
</evidence>
<dbReference type="SUPFAM" id="SSF143100">
    <property type="entry name" value="TTHA1013/TTHA0281-like"/>
    <property type="match status" value="1"/>
</dbReference>
<name>A0A8J2TNJ7_9BACI</name>
<evidence type="ECO:0000313" key="2">
    <source>
        <dbReference type="Proteomes" id="UP000602050"/>
    </source>
</evidence>
<dbReference type="RefSeq" id="WP_188392497.1">
    <property type="nucleotide sequence ID" value="NZ_BMEV01000043.1"/>
</dbReference>
<sequence>MVNSDKLVYPAFIQQDDEGIFGVYFPTLFPESGWDFPLSRGETKREAIKNAKKDLAYSLAGILYDNEELPEPIPIQSNHLSQGMELIEVETSLEPYAEEIEEHLKGRHWHICYYVEENDDFIEAIGYKNDQGTWDIFLSCSEDEIEIFDSFCKKNPDYPNYPLLFTVRLRTEAEEKFNQFVEDVFNKRRALVNKKLMKPHLLGFINFLCNYQH</sequence>
<evidence type="ECO:0008006" key="3">
    <source>
        <dbReference type="Google" id="ProtNLM"/>
    </source>
</evidence>
<comment type="caution">
    <text evidence="1">The sequence shown here is derived from an EMBL/GenBank/DDBJ whole genome shotgun (WGS) entry which is preliminary data.</text>
</comment>
<protein>
    <recommendedName>
        <fullName evidence="3">Type II toxin-antitoxin system HicB family antitoxin</fullName>
    </recommendedName>
</protein>
<proteinExistence type="predicted"/>
<gene>
    <name evidence="1" type="ORF">GCM10010978_22390</name>
</gene>
<reference evidence="1" key="1">
    <citation type="journal article" date="2014" name="Int. J. Syst. Evol. Microbiol.">
        <title>Complete genome sequence of Corynebacterium casei LMG S-19264T (=DSM 44701T), isolated from a smear-ripened cheese.</title>
        <authorList>
            <consortium name="US DOE Joint Genome Institute (JGI-PGF)"/>
            <person name="Walter F."/>
            <person name="Albersmeier A."/>
            <person name="Kalinowski J."/>
            <person name="Ruckert C."/>
        </authorList>
    </citation>
    <scope>NUCLEOTIDE SEQUENCE</scope>
    <source>
        <strain evidence="1">CGMCC 1.12360</strain>
    </source>
</reference>
<dbReference type="AlphaFoldDB" id="A0A8J2TNJ7"/>
<dbReference type="EMBL" id="BMEV01000043">
    <property type="protein sequence ID" value="GFZ80868.1"/>
    <property type="molecule type" value="Genomic_DNA"/>
</dbReference>
<dbReference type="Gene3D" id="3.30.160.250">
    <property type="match status" value="1"/>
</dbReference>
<dbReference type="Proteomes" id="UP000602050">
    <property type="component" value="Unassembled WGS sequence"/>
</dbReference>